<sequence>MRGHDRSTLSGLSEEETVPALFPVRRGPGHLATEPWWNPTRLPKNNKGQDPGHVGVD</sequence>
<evidence type="ECO:0000256" key="1">
    <source>
        <dbReference type="SAM" id="MobiDB-lite"/>
    </source>
</evidence>
<name>J7KWE7_NOCAA</name>
<protein>
    <submittedName>
        <fullName evidence="2">Uncharacterized protein</fullName>
    </submittedName>
</protein>
<dbReference type="EMBL" id="CP003788">
    <property type="protein sequence ID" value="AFR05698.1"/>
    <property type="molecule type" value="Genomic_DNA"/>
</dbReference>
<dbReference type="HOGENOM" id="CLU_2992153_0_0_11"/>
<feature type="region of interest" description="Disordered" evidence="1">
    <location>
        <begin position="1"/>
        <end position="57"/>
    </location>
</feature>
<reference evidence="2 3" key="1">
    <citation type="journal article" date="2012" name="J. Bacteriol.">
        <title>Whole-Genome Sequence of Nocardiopsis alba Strain ATCC BAA-2165, Associated with Honeybees.</title>
        <authorList>
            <person name="Qiao J."/>
            <person name="Chen L."/>
            <person name="Li Y."/>
            <person name="Wang J."/>
            <person name="Zhang W."/>
            <person name="Chen S."/>
        </authorList>
    </citation>
    <scope>NUCLEOTIDE SEQUENCE [LARGE SCALE GENOMIC DNA]</scope>
    <source>
        <strain evidence="3">ATCC BAA-2165 / BE74</strain>
    </source>
</reference>
<organism evidence="2 3">
    <name type="scientific">Nocardiopsis alba (strain ATCC BAA-2165 / BE74)</name>
    <dbReference type="NCBI Taxonomy" id="1205910"/>
    <lineage>
        <taxon>Bacteria</taxon>
        <taxon>Bacillati</taxon>
        <taxon>Actinomycetota</taxon>
        <taxon>Actinomycetes</taxon>
        <taxon>Streptosporangiales</taxon>
        <taxon>Nocardiopsidaceae</taxon>
        <taxon>Nocardiopsis</taxon>
    </lineage>
</organism>
<proteinExistence type="predicted"/>
<evidence type="ECO:0000313" key="3">
    <source>
        <dbReference type="Proteomes" id="UP000003779"/>
    </source>
</evidence>
<dbReference type="STRING" id="1205910.B005_2297"/>
<dbReference type="Proteomes" id="UP000003779">
    <property type="component" value="Chromosome"/>
</dbReference>
<evidence type="ECO:0000313" key="2">
    <source>
        <dbReference type="EMBL" id="AFR05698.1"/>
    </source>
</evidence>
<reference evidence="3" key="2">
    <citation type="submission" date="2012-08" db="EMBL/GenBank/DDBJ databases">
        <title>Whole-genome sequence of Nocardiopsis alba strain ATCC BAA-2165 associated with honeybees.</title>
        <authorList>
            <person name="Qiao J."/>
            <person name="Chen L."/>
            <person name="Li Y."/>
            <person name="Wang J."/>
            <person name="Zhang W."/>
            <person name="Chen S."/>
        </authorList>
    </citation>
    <scope>NUCLEOTIDE SEQUENCE [LARGE SCALE GENOMIC DNA]</scope>
    <source>
        <strain evidence="3">ATCC BAA-2165 / BE74</strain>
    </source>
</reference>
<gene>
    <name evidence="2" type="ordered locus">B005_2297</name>
</gene>
<dbReference type="AlphaFoldDB" id="J7KWE7"/>
<dbReference type="KEGG" id="nal:B005_2297"/>
<accession>J7KWE7</accession>